<keyword evidence="1" id="KW-0732">Signal</keyword>
<organism evidence="2 3">
    <name type="scientific">Hymenobacter cellulosilyticus</name>
    <dbReference type="NCBI Taxonomy" id="2932248"/>
    <lineage>
        <taxon>Bacteria</taxon>
        <taxon>Pseudomonadati</taxon>
        <taxon>Bacteroidota</taxon>
        <taxon>Cytophagia</taxon>
        <taxon>Cytophagales</taxon>
        <taxon>Hymenobacteraceae</taxon>
        <taxon>Hymenobacter</taxon>
    </lineage>
</organism>
<dbReference type="Proteomes" id="UP000831796">
    <property type="component" value="Chromosome"/>
</dbReference>
<protein>
    <submittedName>
        <fullName evidence="2">Uncharacterized protein</fullName>
    </submittedName>
</protein>
<name>A0A8T9QCE5_9BACT</name>
<dbReference type="InterPro" id="IPR011047">
    <property type="entry name" value="Quinoprotein_ADH-like_sf"/>
</dbReference>
<feature type="chain" id="PRO_5035898684" evidence="1">
    <location>
        <begin position="26"/>
        <end position="229"/>
    </location>
</feature>
<evidence type="ECO:0000313" key="3">
    <source>
        <dbReference type="Proteomes" id="UP000831796"/>
    </source>
</evidence>
<reference evidence="2" key="1">
    <citation type="submission" date="2022-04" db="EMBL/GenBank/DDBJ databases">
        <title>Hymenobacter sp. isolated from the air.</title>
        <authorList>
            <person name="Won M."/>
            <person name="Lee C.-M."/>
            <person name="Woen H.-Y."/>
            <person name="Kwon S.-W."/>
        </authorList>
    </citation>
    <scope>NUCLEOTIDE SEQUENCE</scope>
    <source>
        <strain evidence="2">5116S-3</strain>
    </source>
</reference>
<dbReference type="AlphaFoldDB" id="A0A8T9QCE5"/>
<dbReference type="EMBL" id="CP095046">
    <property type="protein sequence ID" value="UOQ74875.1"/>
    <property type="molecule type" value="Genomic_DNA"/>
</dbReference>
<keyword evidence="3" id="KW-1185">Reference proteome</keyword>
<dbReference type="SUPFAM" id="SSF50998">
    <property type="entry name" value="Quinoprotein alcohol dehydrogenase-like"/>
    <property type="match status" value="1"/>
</dbReference>
<dbReference type="KEGG" id="hcu:MUN79_14000"/>
<evidence type="ECO:0000256" key="1">
    <source>
        <dbReference type="SAM" id="SignalP"/>
    </source>
</evidence>
<accession>A0A8T9QCE5</accession>
<dbReference type="RefSeq" id="WP_244678211.1">
    <property type="nucleotide sequence ID" value="NZ_CP095046.1"/>
</dbReference>
<evidence type="ECO:0000313" key="2">
    <source>
        <dbReference type="EMBL" id="UOQ74875.1"/>
    </source>
</evidence>
<proteinExistence type="predicted"/>
<feature type="signal peptide" evidence="1">
    <location>
        <begin position="1"/>
        <end position="25"/>
    </location>
</feature>
<sequence>MVWLPHWLRGAVCAVAASVACISTAAAQSWELLARTEAEQYWGTINSSALAANQDVVVTGSVSGSMRLGPTLRVGTEGYTNAYVARRSAQTNQWLWSATVKSPHNTLATRTLVLPDNDVIVLGSFVDGYGGATFGSLTTLFGQGTYDGYVGRLDGATGRWRWVAQVATRGAFMHAQPMAMALQGSGSWWWPARLMVIYSLARCRCWHLLCPAAPAALRSISTYSLLVST</sequence>
<gene>
    <name evidence="2" type="ORF">MUN79_14000</name>
</gene>